<sequence>MSAIVNKIHTAPAAAAFLSIGLFQGITVTLLMSVVLLQWQEYARPTVIQVPRGYSIPTNFSHFYFWLHLSFVVHVGCHPVKEYSPSGACVRGQRGLFAPGHFPATGYRGGYRVAQDVNRQ</sequence>
<keyword evidence="1" id="KW-0812">Transmembrane</keyword>
<proteinExistence type="predicted"/>
<dbReference type="EMBL" id="JADFTT010000928">
    <property type="protein sequence ID" value="KAG5757986.1"/>
    <property type="molecule type" value="Genomic_DNA"/>
</dbReference>
<reference evidence="2" key="1">
    <citation type="journal article" date="2020" name="bioRxiv">
        <title>Historical genomics reveals the evolutionary mechanisms behind multiple outbreaks of the host-specific coffee wilt pathogen Fusarium xylarioides.</title>
        <authorList>
            <person name="Peck D."/>
            <person name="Nowell R.W."/>
            <person name="Flood J."/>
            <person name="Ryan M.J."/>
            <person name="Barraclough T.G."/>
        </authorList>
    </citation>
    <scope>NUCLEOTIDE SEQUENCE</scope>
    <source>
        <strain evidence="2">IMI 127659i</strain>
    </source>
</reference>
<protein>
    <submittedName>
        <fullName evidence="2">Uncharacterized protein</fullName>
    </submittedName>
</protein>
<gene>
    <name evidence="2" type="ORF">H9Q72_013880</name>
</gene>
<keyword evidence="1" id="KW-1133">Transmembrane helix</keyword>
<name>A0A9P7HI21_9HYPO</name>
<dbReference type="Proteomes" id="UP000750502">
    <property type="component" value="Unassembled WGS sequence"/>
</dbReference>
<keyword evidence="1" id="KW-0472">Membrane</keyword>
<evidence type="ECO:0000313" key="2">
    <source>
        <dbReference type="EMBL" id="KAG5757986.1"/>
    </source>
</evidence>
<organism evidence="2 3">
    <name type="scientific">Fusarium xylarioides</name>
    <dbReference type="NCBI Taxonomy" id="221167"/>
    <lineage>
        <taxon>Eukaryota</taxon>
        <taxon>Fungi</taxon>
        <taxon>Dikarya</taxon>
        <taxon>Ascomycota</taxon>
        <taxon>Pezizomycotina</taxon>
        <taxon>Sordariomycetes</taxon>
        <taxon>Hypocreomycetidae</taxon>
        <taxon>Hypocreales</taxon>
        <taxon>Nectriaceae</taxon>
        <taxon>Fusarium</taxon>
        <taxon>Fusarium fujikuroi species complex</taxon>
    </lineage>
</organism>
<accession>A0A9P7HI21</accession>
<evidence type="ECO:0000313" key="3">
    <source>
        <dbReference type="Proteomes" id="UP000750502"/>
    </source>
</evidence>
<reference evidence="2" key="2">
    <citation type="submission" date="2020-10" db="EMBL/GenBank/DDBJ databases">
        <authorList>
            <person name="Peck L.D."/>
            <person name="Nowell R.W."/>
            <person name="Flood J."/>
            <person name="Ryan M.J."/>
            <person name="Barraclough T.G."/>
        </authorList>
    </citation>
    <scope>NUCLEOTIDE SEQUENCE</scope>
    <source>
        <strain evidence="2">IMI 127659i</strain>
    </source>
</reference>
<feature type="transmembrane region" description="Helical" evidence="1">
    <location>
        <begin position="12"/>
        <end position="37"/>
    </location>
</feature>
<dbReference type="AlphaFoldDB" id="A0A9P7HI21"/>
<comment type="caution">
    <text evidence="2">The sequence shown here is derived from an EMBL/GenBank/DDBJ whole genome shotgun (WGS) entry which is preliminary data.</text>
</comment>
<keyword evidence="3" id="KW-1185">Reference proteome</keyword>
<evidence type="ECO:0000256" key="1">
    <source>
        <dbReference type="SAM" id="Phobius"/>
    </source>
</evidence>